<reference evidence="3 4" key="1">
    <citation type="journal article" date="2011" name="Nature">
        <title>Genome sequencing reveals insights into physiology and longevity of the naked mole rat.</title>
        <authorList>
            <person name="Kim E.B."/>
            <person name="Fang X."/>
            <person name="Fushan A.A."/>
            <person name="Huang Z."/>
            <person name="Lobanov A.V."/>
            <person name="Han L."/>
            <person name="Marino S.M."/>
            <person name="Sun X."/>
            <person name="Turanov A.A."/>
            <person name="Yang P."/>
            <person name="Yim S.H."/>
            <person name="Zhao X."/>
            <person name="Kasaikina M.V."/>
            <person name="Stoletzki N."/>
            <person name="Peng C."/>
            <person name="Polak P."/>
            <person name="Xiong Z."/>
            <person name="Kiezun A."/>
            <person name="Zhu Y."/>
            <person name="Chen Y."/>
            <person name="Kryukov G.V."/>
            <person name="Zhang Q."/>
            <person name="Peshkin L."/>
            <person name="Yang L."/>
            <person name="Bronson R.T."/>
            <person name="Buffenstein R."/>
            <person name="Wang B."/>
            <person name="Han C."/>
            <person name="Li Q."/>
            <person name="Chen L."/>
            <person name="Zhao W."/>
            <person name="Sunyaev S.R."/>
            <person name="Park T.J."/>
            <person name="Zhang G."/>
            <person name="Wang J."/>
            <person name="Gladyshev V.N."/>
        </authorList>
    </citation>
    <scope>NUCLEOTIDE SEQUENCE [LARGE SCALE GENOMIC DNA]</scope>
</reference>
<evidence type="ECO:0000313" key="3">
    <source>
        <dbReference type="EMBL" id="EHB09816.1"/>
    </source>
</evidence>
<proteinExistence type="predicted"/>
<accession>G5BKK5</accession>
<dbReference type="Gene3D" id="2.60.40.1670">
    <property type="entry name" value="beta-sandwich domain of Sec23/24"/>
    <property type="match status" value="1"/>
</dbReference>
<dbReference type="InterPro" id="IPR012990">
    <property type="entry name" value="Beta-sandwich_Sec23_24"/>
</dbReference>
<dbReference type="Gene3D" id="1.20.120.730">
    <property type="entry name" value="Sec23/Sec24 helical domain"/>
    <property type="match status" value="1"/>
</dbReference>
<evidence type="ECO:0000259" key="2">
    <source>
        <dbReference type="Pfam" id="PF08033"/>
    </source>
</evidence>
<dbReference type="GO" id="GO:0000149">
    <property type="term" value="F:SNARE binding"/>
    <property type="evidence" value="ECO:0007669"/>
    <property type="project" value="TreeGrafter"/>
</dbReference>
<dbReference type="EMBL" id="JH170762">
    <property type="protein sequence ID" value="EHB09816.1"/>
    <property type="molecule type" value="Genomic_DNA"/>
</dbReference>
<dbReference type="InterPro" id="IPR050550">
    <property type="entry name" value="SEC23_SEC24_subfamily"/>
</dbReference>
<dbReference type="GO" id="GO:0008270">
    <property type="term" value="F:zinc ion binding"/>
    <property type="evidence" value="ECO:0007669"/>
    <property type="project" value="TreeGrafter"/>
</dbReference>
<dbReference type="GO" id="GO:0090110">
    <property type="term" value="P:COPII-coated vesicle cargo loading"/>
    <property type="evidence" value="ECO:0007669"/>
    <property type="project" value="TreeGrafter"/>
</dbReference>
<dbReference type="PANTHER" id="PTHR13803:SF5">
    <property type="entry name" value="PROTEIN TRANSPORT PROTEIN SEC24C"/>
    <property type="match status" value="1"/>
</dbReference>
<organism evidence="3 4">
    <name type="scientific">Heterocephalus glaber</name>
    <name type="common">Naked mole rat</name>
    <dbReference type="NCBI Taxonomy" id="10181"/>
    <lineage>
        <taxon>Eukaryota</taxon>
        <taxon>Metazoa</taxon>
        <taxon>Chordata</taxon>
        <taxon>Craniata</taxon>
        <taxon>Vertebrata</taxon>
        <taxon>Euteleostomi</taxon>
        <taxon>Mammalia</taxon>
        <taxon>Eutheria</taxon>
        <taxon>Euarchontoglires</taxon>
        <taxon>Glires</taxon>
        <taxon>Rodentia</taxon>
        <taxon>Hystricomorpha</taxon>
        <taxon>Bathyergidae</taxon>
        <taxon>Heterocephalus</taxon>
    </lineage>
</organism>
<dbReference type="Pfam" id="PF04815">
    <property type="entry name" value="Sec23_helical"/>
    <property type="match status" value="1"/>
</dbReference>
<evidence type="ECO:0000313" key="4">
    <source>
        <dbReference type="Proteomes" id="UP000006813"/>
    </source>
</evidence>
<dbReference type="PANTHER" id="PTHR13803">
    <property type="entry name" value="SEC24-RELATED PROTEIN"/>
    <property type="match status" value="1"/>
</dbReference>
<dbReference type="InterPro" id="IPR036175">
    <property type="entry name" value="Sec23/24_helical_dom_sf"/>
</dbReference>
<dbReference type="InterPro" id="IPR006900">
    <property type="entry name" value="Sec23/24_helical_dom"/>
</dbReference>
<dbReference type="GO" id="GO:0006886">
    <property type="term" value="P:intracellular protein transport"/>
    <property type="evidence" value="ECO:0007669"/>
    <property type="project" value="InterPro"/>
</dbReference>
<dbReference type="STRING" id="10181.G5BKK5"/>
<dbReference type="GO" id="GO:0070971">
    <property type="term" value="C:endoplasmic reticulum exit site"/>
    <property type="evidence" value="ECO:0007669"/>
    <property type="project" value="TreeGrafter"/>
</dbReference>
<gene>
    <name evidence="3" type="ORF">GW7_08679</name>
</gene>
<dbReference type="SUPFAM" id="SSF81811">
    <property type="entry name" value="Helical domain of Sec23/24"/>
    <property type="match status" value="1"/>
</dbReference>
<dbReference type="Pfam" id="PF08033">
    <property type="entry name" value="Sec23_BS"/>
    <property type="match status" value="1"/>
</dbReference>
<protein>
    <submittedName>
        <fullName evidence="3">Protein transport protein Sec24C</fullName>
    </submittedName>
</protein>
<evidence type="ECO:0000259" key="1">
    <source>
        <dbReference type="Pfam" id="PF04815"/>
    </source>
</evidence>
<dbReference type="GO" id="GO:0030127">
    <property type="term" value="C:COPII vesicle coat"/>
    <property type="evidence" value="ECO:0007669"/>
    <property type="project" value="InterPro"/>
</dbReference>
<dbReference type="Proteomes" id="UP000006813">
    <property type="component" value="Unassembled WGS sequence"/>
</dbReference>
<dbReference type="AlphaFoldDB" id="G5BKK5"/>
<feature type="domain" description="Sec23/Sec24 helical" evidence="1">
    <location>
        <begin position="93"/>
        <end position="191"/>
    </location>
</feature>
<dbReference type="SUPFAM" id="SSF81995">
    <property type="entry name" value="beta-sandwich domain of Sec23/24"/>
    <property type="match status" value="1"/>
</dbReference>
<sequence>MSVHTSTGICSVDFFGGFYMSNTTDVELAGLDGDKTVTVEFKHDDRLNEESGALLHCALLYTSCAGKHWLWIHNLALNCCTQLADLYRNCETNTLINYMAKFAYQGVLNSPIKTVCDTIITQYAQILACYRKNCASPSSTGQLILPECMKLLPIYLNCVLKSDVLQPGAEVTTDSHAYVRQLVTSMDVPETNVFFYPWLLPLTKSPIESTTEPSGVQDLKSI</sequence>
<name>G5BKK5_HETGA</name>
<feature type="domain" description="Sec23/Sec24 beta-sandwich" evidence="2">
    <location>
        <begin position="1"/>
        <end position="79"/>
    </location>
</feature>
<dbReference type="InParanoid" id="G5BKK5"/>